<dbReference type="EnsemblPlants" id="Pp3c10_6070V3.3">
    <property type="protein sequence ID" value="Pp3c10_6070V3.3"/>
    <property type="gene ID" value="Pp3c10_6070"/>
</dbReference>
<evidence type="ECO:0000256" key="2">
    <source>
        <dbReference type="PROSITE-ProRule" id="PRU00235"/>
    </source>
</evidence>
<dbReference type="PROSITE" id="PS50012">
    <property type="entry name" value="RCC1_3"/>
    <property type="match status" value="7"/>
</dbReference>
<dbReference type="AlphaFoldDB" id="A0A2K1JXX6"/>
<feature type="repeat" description="RCC1" evidence="2">
    <location>
        <begin position="44"/>
        <end position="95"/>
    </location>
</feature>
<keyword evidence="1" id="KW-0677">Repeat</keyword>
<evidence type="ECO:0000313" key="5">
    <source>
        <dbReference type="EnsemblPlants" id="Pp3c10_6070V3.1"/>
    </source>
</evidence>
<dbReference type="OrthoDB" id="239701at2759"/>
<dbReference type="InterPro" id="IPR051210">
    <property type="entry name" value="Ub_ligase/GEF_domain"/>
</dbReference>
<feature type="repeat" description="RCC1" evidence="2">
    <location>
        <begin position="207"/>
        <end position="260"/>
    </location>
</feature>
<reference evidence="4 6" key="1">
    <citation type="journal article" date="2008" name="Science">
        <title>The Physcomitrella genome reveals evolutionary insights into the conquest of land by plants.</title>
        <authorList>
            <person name="Rensing S."/>
            <person name="Lang D."/>
            <person name="Zimmer A."/>
            <person name="Terry A."/>
            <person name="Salamov A."/>
            <person name="Shapiro H."/>
            <person name="Nishiyama T."/>
            <person name="Perroud P.-F."/>
            <person name="Lindquist E."/>
            <person name="Kamisugi Y."/>
            <person name="Tanahashi T."/>
            <person name="Sakakibara K."/>
            <person name="Fujita T."/>
            <person name="Oishi K."/>
            <person name="Shin-I T."/>
            <person name="Kuroki Y."/>
            <person name="Toyoda A."/>
            <person name="Suzuki Y."/>
            <person name="Hashimoto A."/>
            <person name="Yamaguchi K."/>
            <person name="Sugano A."/>
            <person name="Kohara Y."/>
            <person name="Fujiyama A."/>
            <person name="Anterola A."/>
            <person name="Aoki S."/>
            <person name="Ashton N."/>
            <person name="Barbazuk W.B."/>
            <person name="Barker E."/>
            <person name="Bennetzen J."/>
            <person name="Bezanilla M."/>
            <person name="Blankenship R."/>
            <person name="Cho S.H."/>
            <person name="Dutcher S."/>
            <person name="Estelle M."/>
            <person name="Fawcett J.A."/>
            <person name="Gundlach H."/>
            <person name="Hanada K."/>
            <person name="Heyl A."/>
            <person name="Hicks K.A."/>
            <person name="Hugh J."/>
            <person name="Lohr M."/>
            <person name="Mayer K."/>
            <person name="Melkozernov A."/>
            <person name="Murata T."/>
            <person name="Nelson D."/>
            <person name="Pils B."/>
            <person name="Prigge M."/>
            <person name="Reiss B."/>
            <person name="Renner T."/>
            <person name="Rombauts S."/>
            <person name="Rushton P."/>
            <person name="Sanderfoot A."/>
            <person name="Schween G."/>
            <person name="Shiu S.-H."/>
            <person name="Stueber K."/>
            <person name="Theodoulou F.L."/>
            <person name="Tu H."/>
            <person name="Van de Peer Y."/>
            <person name="Verrier P.J."/>
            <person name="Waters E."/>
            <person name="Wood A."/>
            <person name="Yang L."/>
            <person name="Cove D."/>
            <person name="Cuming A."/>
            <person name="Hasebe M."/>
            <person name="Lucas S."/>
            <person name="Mishler D.B."/>
            <person name="Reski R."/>
            <person name="Grigoriev I."/>
            <person name="Quatrano R.S."/>
            <person name="Boore J.L."/>
        </authorList>
    </citation>
    <scope>NUCLEOTIDE SEQUENCE [LARGE SCALE GENOMIC DNA]</scope>
    <source>
        <strain evidence="5 6">cv. Gransden 2004</strain>
    </source>
</reference>
<dbReference type="Gene3D" id="2.130.10.30">
    <property type="entry name" value="Regulator of chromosome condensation 1/beta-lactamase-inhibitor protein II"/>
    <property type="match status" value="2"/>
</dbReference>
<feature type="domain" description="RCC1-like" evidence="3">
    <location>
        <begin position="139"/>
        <end position="476"/>
    </location>
</feature>
<dbReference type="Pfam" id="PF00415">
    <property type="entry name" value="RCC1"/>
    <property type="match status" value="1"/>
</dbReference>
<evidence type="ECO:0000313" key="4">
    <source>
        <dbReference type="EMBL" id="PNR46370.1"/>
    </source>
</evidence>
<dbReference type="EnsemblPlants" id="Pp3c10_6070V3.2">
    <property type="protein sequence ID" value="Pp3c10_6070V3.2"/>
    <property type="gene ID" value="Pp3c10_6070"/>
</dbReference>
<dbReference type="RefSeq" id="XP_024385911.1">
    <property type="nucleotide sequence ID" value="XM_024530143.2"/>
</dbReference>
<feature type="repeat" description="RCC1" evidence="2">
    <location>
        <begin position="369"/>
        <end position="420"/>
    </location>
</feature>
<evidence type="ECO:0000259" key="3">
    <source>
        <dbReference type="Pfam" id="PF25390"/>
    </source>
</evidence>
<feature type="repeat" description="RCC1" evidence="2">
    <location>
        <begin position="317"/>
        <end position="368"/>
    </location>
</feature>
<dbReference type="PANTHER" id="PTHR22870:SF408">
    <property type="entry name" value="OS09G0560450 PROTEIN"/>
    <property type="match status" value="1"/>
</dbReference>
<evidence type="ECO:0000256" key="1">
    <source>
        <dbReference type="ARBA" id="ARBA00022737"/>
    </source>
</evidence>
<dbReference type="InterPro" id="IPR058923">
    <property type="entry name" value="RCC1-like_dom"/>
</dbReference>
<feature type="repeat" description="RCC1" evidence="2">
    <location>
        <begin position="421"/>
        <end position="481"/>
    </location>
</feature>
<dbReference type="Pfam" id="PF25390">
    <property type="entry name" value="WD40_RLD"/>
    <property type="match status" value="1"/>
</dbReference>
<dbReference type="GeneID" id="112287277"/>
<dbReference type="InterPro" id="IPR000408">
    <property type="entry name" value="Reg_chr_condens"/>
</dbReference>
<dbReference type="RefSeq" id="XP_024385912.1">
    <property type="nucleotide sequence ID" value="XM_024530144.2"/>
</dbReference>
<reference evidence="4 6" key="2">
    <citation type="journal article" date="2018" name="Plant J.">
        <title>The Physcomitrella patens chromosome-scale assembly reveals moss genome structure and evolution.</title>
        <authorList>
            <person name="Lang D."/>
            <person name="Ullrich K.K."/>
            <person name="Murat F."/>
            <person name="Fuchs J."/>
            <person name="Jenkins J."/>
            <person name="Haas F.B."/>
            <person name="Piednoel M."/>
            <person name="Gundlach H."/>
            <person name="Van Bel M."/>
            <person name="Meyberg R."/>
            <person name="Vives C."/>
            <person name="Morata J."/>
            <person name="Symeonidi A."/>
            <person name="Hiss M."/>
            <person name="Muchero W."/>
            <person name="Kamisugi Y."/>
            <person name="Saleh O."/>
            <person name="Blanc G."/>
            <person name="Decker E.L."/>
            <person name="van Gessel N."/>
            <person name="Grimwood J."/>
            <person name="Hayes R.D."/>
            <person name="Graham S.W."/>
            <person name="Gunter L.E."/>
            <person name="McDaniel S.F."/>
            <person name="Hoernstein S.N.W."/>
            <person name="Larsson A."/>
            <person name="Li F.W."/>
            <person name="Perroud P.F."/>
            <person name="Phillips J."/>
            <person name="Ranjan P."/>
            <person name="Rokshar D.S."/>
            <person name="Rothfels C.J."/>
            <person name="Schneider L."/>
            <person name="Shu S."/>
            <person name="Stevenson D.W."/>
            <person name="Thummler F."/>
            <person name="Tillich M."/>
            <person name="Villarreal Aguilar J.C."/>
            <person name="Widiez T."/>
            <person name="Wong G.K."/>
            <person name="Wymore A."/>
            <person name="Zhang Y."/>
            <person name="Zimmer A.D."/>
            <person name="Quatrano R.S."/>
            <person name="Mayer K.F.X."/>
            <person name="Goodstein D."/>
            <person name="Casacuberta J.M."/>
            <person name="Vandepoele K."/>
            <person name="Reski R."/>
            <person name="Cuming A.C."/>
            <person name="Tuskan G.A."/>
            <person name="Maumus F."/>
            <person name="Salse J."/>
            <person name="Schmutz J."/>
            <person name="Rensing S.A."/>
        </authorList>
    </citation>
    <scope>NUCLEOTIDE SEQUENCE [LARGE SCALE GENOMIC DNA]</scope>
    <source>
        <strain evidence="5 6">cv. Gransden 2004</strain>
    </source>
</reference>
<sequence length="482" mass="51151">MRAQALQRWRSEMLQAYGKNSKLGAQKTRLFVSLTENPAQKPTLELWTWGRGEAGQLGLGKESTERSPSLLISLPQKIRLAPMPGVLNSVEILSSSPVNSEIPVKLGQSQSLEVESAIRKATVVRRDSGETDSTSGEAFEEVGISCGLFHSCFWKNGKLWLWGKGDGGRLGTGSEVSLYSPHLSPFPSRVKSVALGGLHSAAVTEDGYVYTFGFGGFGALGHGSYEKALSPKLVDGSSVGMKDIVHIACGGAHTAAVSASGHVYTWGRDEGEGRLGYIPGPEYEDGTCVPLQVRGISDPIAAVACGGFFTMALTPGGQLWSWGGNSNYELGIGDRRPSWRPRMVPEVENTRLIQVACGGYHSAAITEDGEVLTWGHGGHGQLGHGDLANVKAPKVVKILEGQRAVSVACGGAWTTAVTDSGKLYTWGKNRDCQLGVSGLMDTEMLPILVELDAEPNESPESSRLAIAVAAGAHHGMSLVLRI</sequence>
<dbReference type="OMA" id="MSCATEI"/>
<accession>A0A2K1JXX6</accession>
<feature type="repeat" description="RCC1" evidence="2">
    <location>
        <begin position="157"/>
        <end position="206"/>
    </location>
</feature>
<feature type="repeat" description="RCC1" evidence="2">
    <location>
        <begin position="261"/>
        <end position="316"/>
    </location>
</feature>
<gene>
    <name evidence="5" type="primary">LOC112287277</name>
    <name evidence="4" type="ORF">PHYPA_013489</name>
</gene>
<dbReference type="Proteomes" id="UP000006727">
    <property type="component" value="Chromosome 10"/>
</dbReference>
<name>A0A2K1JXX6_PHYPA</name>
<dbReference type="PaxDb" id="3218-PP1S51_3V6.1"/>
<keyword evidence="6" id="KW-1185">Reference proteome</keyword>
<organism evidence="4">
    <name type="scientific">Physcomitrium patens</name>
    <name type="common">Spreading-leaved earth moss</name>
    <name type="synonym">Physcomitrella patens</name>
    <dbReference type="NCBI Taxonomy" id="3218"/>
    <lineage>
        <taxon>Eukaryota</taxon>
        <taxon>Viridiplantae</taxon>
        <taxon>Streptophyta</taxon>
        <taxon>Embryophyta</taxon>
        <taxon>Bryophyta</taxon>
        <taxon>Bryophytina</taxon>
        <taxon>Bryopsida</taxon>
        <taxon>Funariidae</taxon>
        <taxon>Funariales</taxon>
        <taxon>Funariaceae</taxon>
        <taxon>Physcomitrium</taxon>
    </lineage>
</organism>
<dbReference type="Gramene" id="Pp3c10_6070V3.1">
    <property type="protein sequence ID" value="Pp3c10_6070V3.1"/>
    <property type="gene ID" value="Pp3c10_6070"/>
</dbReference>
<reference evidence="5" key="3">
    <citation type="submission" date="2020-12" db="UniProtKB">
        <authorList>
            <consortium name="EnsemblPlants"/>
        </authorList>
    </citation>
    <scope>IDENTIFICATION</scope>
</reference>
<dbReference type="STRING" id="3218.A0A2K1JXX6"/>
<dbReference type="Gramene" id="Pp3c10_6070V3.2">
    <property type="protein sequence ID" value="Pp3c10_6070V3.2"/>
    <property type="gene ID" value="Pp3c10_6070"/>
</dbReference>
<dbReference type="PRINTS" id="PR00633">
    <property type="entry name" value="RCCNDNSATION"/>
</dbReference>
<dbReference type="EnsemblPlants" id="Pp3c10_6070V3.1">
    <property type="protein sequence ID" value="Pp3c10_6070V3.1"/>
    <property type="gene ID" value="Pp3c10_6070"/>
</dbReference>
<dbReference type="PANTHER" id="PTHR22870">
    <property type="entry name" value="REGULATOR OF CHROMOSOME CONDENSATION"/>
    <property type="match status" value="1"/>
</dbReference>
<dbReference type="PROSITE" id="PS00626">
    <property type="entry name" value="RCC1_2"/>
    <property type="match status" value="1"/>
</dbReference>
<dbReference type="EMBL" id="ABEU02000010">
    <property type="protein sequence ID" value="PNR46370.1"/>
    <property type="molecule type" value="Genomic_DNA"/>
</dbReference>
<dbReference type="Gramene" id="Pp3c10_6070V3.3">
    <property type="protein sequence ID" value="Pp3c10_6070V3.3"/>
    <property type="gene ID" value="Pp3c10_6070"/>
</dbReference>
<evidence type="ECO:0000313" key="6">
    <source>
        <dbReference type="Proteomes" id="UP000006727"/>
    </source>
</evidence>
<dbReference type="SUPFAM" id="SSF50985">
    <property type="entry name" value="RCC1/BLIP-II"/>
    <property type="match status" value="2"/>
</dbReference>
<proteinExistence type="predicted"/>
<dbReference type="InterPro" id="IPR009091">
    <property type="entry name" value="RCC1/BLIP-II"/>
</dbReference>
<protein>
    <recommendedName>
        <fullName evidence="3">RCC1-like domain-containing protein</fullName>
    </recommendedName>
</protein>